<dbReference type="Gene3D" id="1.20.1070.10">
    <property type="entry name" value="Rhodopsin 7-helix transmembrane proteins"/>
    <property type="match status" value="1"/>
</dbReference>
<keyword evidence="7 12" id="KW-0675">Receptor</keyword>
<dbReference type="GeneID" id="117367886"/>
<dbReference type="SUPFAM" id="SSF81321">
    <property type="entry name" value="Family A G protein-coupled receptor-like"/>
    <property type="match status" value="1"/>
</dbReference>
<keyword evidence="4 9" id="KW-1133">Transmembrane helix</keyword>
<keyword evidence="8" id="KW-0807">Transducer</keyword>
<feature type="transmembrane region" description="Helical" evidence="9">
    <location>
        <begin position="273"/>
        <end position="292"/>
    </location>
</feature>
<evidence type="ECO:0000256" key="8">
    <source>
        <dbReference type="ARBA" id="ARBA00023224"/>
    </source>
</evidence>
<evidence type="ECO:0000256" key="1">
    <source>
        <dbReference type="ARBA" id="ARBA00004651"/>
    </source>
</evidence>
<dbReference type="InterPro" id="IPR000276">
    <property type="entry name" value="GPCR_Rhodpsn"/>
</dbReference>
<evidence type="ECO:0000256" key="2">
    <source>
        <dbReference type="ARBA" id="ARBA00022475"/>
    </source>
</evidence>
<accession>A0A6P8SDQ8</accession>
<organism evidence="11 12">
    <name type="scientific">Geotrypetes seraphini</name>
    <name type="common">Gaboon caecilian</name>
    <name type="synonym">Caecilia seraphini</name>
    <dbReference type="NCBI Taxonomy" id="260995"/>
    <lineage>
        <taxon>Eukaryota</taxon>
        <taxon>Metazoa</taxon>
        <taxon>Chordata</taxon>
        <taxon>Craniata</taxon>
        <taxon>Vertebrata</taxon>
        <taxon>Euteleostomi</taxon>
        <taxon>Amphibia</taxon>
        <taxon>Gymnophiona</taxon>
        <taxon>Geotrypetes</taxon>
    </lineage>
</organism>
<feature type="transmembrane region" description="Helical" evidence="9">
    <location>
        <begin position="232"/>
        <end position="258"/>
    </location>
</feature>
<evidence type="ECO:0000256" key="3">
    <source>
        <dbReference type="ARBA" id="ARBA00022692"/>
    </source>
</evidence>
<feature type="transmembrane region" description="Helical" evidence="9">
    <location>
        <begin position="67"/>
        <end position="91"/>
    </location>
</feature>
<keyword evidence="5" id="KW-0297">G-protein coupled receptor</keyword>
<feature type="transmembrane region" description="Helical" evidence="9">
    <location>
        <begin position="186"/>
        <end position="211"/>
    </location>
</feature>
<protein>
    <submittedName>
        <fullName evidence="12">Probable G-protein coupled receptor 142</fullName>
    </submittedName>
</protein>
<name>A0A6P8SDQ8_GEOSA</name>
<dbReference type="CTD" id="350383"/>
<dbReference type="GO" id="GO:0004930">
    <property type="term" value="F:G protein-coupled receptor activity"/>
    <property type="evidence" value="ECO:0007669"/>
    <property type="project" value="UniProtKB-KW"/>
</dbReference>
<dbReference type="RefSeq" id="XP_033816840.1">
    <property type="nucleotide sequence ID" value="XM_033960949.1"/>
</dbReference>
<gene>
    <name evidence="12" type="primary">GPR142</name>
</gene>
<dbReference type="AlphaFoldDB" id="A0A6P8SDQ8"/>
<dbReference type="FunCoup" id="A0A6P8SDQ8">
    <property type="interactions" value="213"/>
</dbReference>
<dbReference type="GO" id="GO:0005886">
    <property type="term" value="C:plasma membrane"/>
    <property type="evidence" value="ECO:0007669"/>
    <property type="project" value="UniProtKB-SubCell"/>
</dbReference>
<sequence>MIHLPNTTFLLQLDDSGKRDGSQRSVCSVGIFPVIYYSALLCLGLPANVLTAIALSRLFTKTRKSSYCYLLALTTSDILTQVFIVFVGFILQTAILQRQVPNAFIQTVSILEFASNHASIWITVVLTMDRYVALCRPLQYRRLSYPERTKKIILLVFMAALITGIPFYWWSDVWRNSNPPNTLDKILMWGHCFIIYFIPCTIFLITNSVIIQNLRKRKKCNGYQLHVGKTTAILLAITTVFAILWAPRTFTIICHMYVSTVNKDWKVHLAMDISNMLALLNTDVNFFLYCFVSQQFRAMVREVLGIQKMHCTKSANGSHGGSLSELTLKPLGLSNGTCL</sequence>
<evidence type="ECO:0000256" key="6">
    <source>
        <dbReference type="ARBA" id="ARBA00023136"/>
    </source>
</evidence>
<feature type="transmembrane region" description="Helical" evidence="9">
    <location>
        <begin position="34"/>
        <end position="55"/>
    </location>
</feature>
<keyword evidence="2" id="KW-1003">Cell membrane</keyword>
<evidence type="ECO:0000256" key="7">
    <source>
        <dbReference type="ARBA" id="ARBA00023170"/>
    </source>
</evidence>
<dbReference type="Pfam" id="PF00001">
    <property type="entry name" value="7tm_1"/>
    <property type="match status" value="1"/>
</dbReference>
<evidence type="ECO:0000256" key="9">
    <source>
        <dbReference type="SAM" id="Phobius"/>
    </source>
</evidence>
<dbReference type="PANTHER" id="PTHR46272">
    <property type="entry name" value="G_PROTEIN_RECEP_F1_2 DOMAIN-CONTAINING PROTEIN"/>
    <property type="match status" value="1"/>
</dbReference>
<dbReference type="OrthoDB" id="5864054at2759"/>
<evidence type="ECO:0000256" key="5">
    <source>
        <dbReference type="ARBA" id="ARBA00023040"/>
    </source>
</evidence>
<evidence type="ECO:0000256" key="4">
    <source>
        <dbReference type="ARBA" id="ARBA00022989"/>
    </source>
</evidence>
<keyword evidence="6 9" id="KW-0472">Membrane</keyword>
<dbReference type="Proteomes" id="UP000515159">
    <property type="component" value="Chromosome 10"/>
</dbReference>
<reference evidence="12" key="1">
    <citation type="submission" date="2025-08" db="UniProtKB">
        <authorList>
            <consortium name="RefSeq"/>
        </authorList>
    </citation>
    <scope>IDENTIFICATION</scope>
</reference>
<keyword evidence="3 9" id="KW-0812">Transmembrane</keyword>
<dbReference type="PANTHER" id="PTHR46272:SF1">
    <property type="entry name" value="G-PROTEIN COUPLED RECEPTOR 142-RELATED"/>
    <property type="match status" value="1"/>
</dbReference>
<dbReference type="KEGG" id="gsh:117367886"/>
<dbReference type="PROSITE" id="PS50262">
    <property type="entry name" value="G_PROTEIN_RECEP_F1_2"/>
    <property type="match status" value="1"/>
</dbReference>
<evidence type="ECO:0000313" key="11">
    <source>
        <dbReference type="Proteomes" id="UP000515159"/>
    </source>
</evidence>
<evidence type="ECO:0000313" key="12">
    <source>
        <dbReference type="RefSeq" id="XP_033816840.1"/>
    </source>
</evidence>
<feature type="transmembrane region" description="Helical" evidence="9">
    <location>
        <begin position="152"/>
        <end position="171"/>
    </location>
</feature>
<comment type="subcellular location">
    <subcellularLocation>
        <location evidence="1">Cell membrane</location>
        <topology evidence="1">Multi-pass membrane protein</topology>
    </subcellularLocation>
</comment>
<dbReference type="InterPro" id="IPR052477">
    <property type="entry name" value="Orphan_GPCR1"/>
</dbReference>
<feature type="transmembrane region" description="Helical" evidence="9">
    <location>
        <begin position="103"/>
        <end position="131"/>
    </location>
</feature>
<dbReference type="InParanoid" id="A0A6P8SDQ8"/>
<proteinExistence type="predicted"/>
<keyword evidence="11" id="KW-1185">Reference proteome</keyword>
<evidence type="ECO:0000259" key="10">
    <source>
        <dbReference type="PROSITE" id="PS50262"/>
    </source>
</evidence>
<feature type="domain" description="G-protein coupled receptors family 1 profile" evidence="10">
    <location>
        <begin position="47"/>
        <end position="289"/>
    </location>
</feature>
<dbReference type="PRINTS" id="PR00237">
    <property type="entry name" value="GPCRRHODOPSN"/>
</dbReference>
<dbReference type="InterPro" id="IPR017452">
    <property type="entry name" value="GPCR_Rhodpsn_7TM"/>
</dbReference>